<evidence type="ECO:0000256" key="1">
    <source>
        <dbReference type="SAM" id="MobiDB-lite"/>
    </source>
</evidence>
<name>A0A194QHR3_PAPXU</name>
<organism evidence="2 3">
    <name type="scientific">Papilio xuthus</name>
    <name type="common">Asian swallowtail butterfly</name>
    <dbReference type="NCBI Taxonomy" id="66420"/>
    <lineage>
        <taxon>Eukaryota</taxon>
        <taxon>Metazoa</taxon>
        <taxon>Ecdysozoa</taxon>
        <taxon>Arthropoda</taxon>
        <taxon>Hexapoda</taxon>
        <taxon>Insecta</taxon>
        <taxon>Pterygota</taxon>
        <taxon>Neoptera</taxon>
        <taxon>Endopterygota</taxon>
        <taxon>Lepidoptera</taxon>
        <taxon>Glossata</taxon>
        <taxon>Ditrysia</taxon>
        <taxon>Papilionoidea</taxon>
        <taxon>Papilionidae</taxon>
        <taxon>Papilioninae</taxon>
        <taxon>Papilio</taxon>
    </lineage>
</organism>
<dbReference type="EMBL" id="KQ458793">
    <property type="protein sequence ID" value="KPJ05088.1"/>
    <property type="molecule type" value="Genomic_DNA"/>
</dbReference>
<dbReference type="Proteomes" id="UP000053268">
    <property type="component" value="Unassembled WGS sequence"/>
</dbReference>
<accession>A0A194QHR3</accession>
<dbReference type="AlphaFoldDB" id="A0A194QHR3"/>
<protein>
    <submittedName>
        <fullName evidence="2">Uncharacterized protein</fullName>
    </submittedName>
</protein>
<sequence length="110" mass="11647">MQIAVKYRGVSDSGGFCERAACARRNIWRARCARDGGARAGAPGSVEARASPRDTGRANGHRDPPTLRDRTLPAPAPAPPAASGSAPASAHVSQHTPYDRTLPTHRARLR</sequence>
<feature type="region of interest" description="Disordered" evidence="1">
    <location>
        <begin position="34"/>
        <end position="110"/>
    </location>
</feature>
<evidence type="ECO:0000313" key="2">
    <source>
        <dbReference type="EMBL" id="KPJ05088.1"/>
    </source>
</evidence>
<keyword evidence="3" id="KW-1185">Reference proteome</keyword>
<proteinExistence type="predicted"/>
<reference evidence="2 3" key="1">
    <citation type="journal article" date="2015" name="Nat. Commun.">
        <title>Outbred genome sequencing and CRISPR/Cas9 gene editing in butterflies.</title>
        <authorList>
            <person name="Li X."/>
            <person name="Fan D."/>
            <person name="Zhang W."/>
            <person name="Liu G."/>
            <person name="Zhang L."/>
            <person name="Zhao L."/>
            <person name="Fang X."/>
            <person name="Chen L."/>
            <person name="Dong Y."/>
            <person name="Chen Y."/>
            <person name="Ding Y."/>
            <person name="Zhao R."/>
            <person name="Feng M."/>
            <person name="Zhu Y."/>
            <person name="Feng Y."/>
            <person name="Jiang X."/>
            <person name="Zhu D."/>
            <person name="Xiang H."/>
            <person name="Feng X."/>
            <person name="Li S."/>
            <person name="Wang J."/>
            <person name="Zhang G."/>
            <person name="Kronforst M.R."/>
            <person name="Wang W."/>
        </authorList>
    </citation>
    <scope>NUCLEOTIDE SEQUENCE [LARGE SCALE GENOMIC DNA]</scope>
    <source>
        <strain evidence="2">Ya'a_city_454_Px</strain>
        <tissue evidence="2">Whole body</tissue>
    </source>
</reference>
<feature type="compositionally biased region" description="Basic and acidic residues" evidence="1">
    <location>
        <begin position="50"/>
        <end position="71"/>
    </location>
</feature>
<gene>
    <name evidence="2" type="ORF">RR46_04204</name>
</gene>
<evidence type="ECO:0000313" key="3">
    <source>
        <dbReference type="Proteomes" id="UP000053268"/>
    </source>
</evidence>
<feature type="compositionally biased region" description="Low complexity" evidence="1">
    <location>
        <begin position="81"/>
        <end position="90"/>
    </location>
</feature>